<keyword evidence="1" id="KW-0472">Membrane</keyword>
<evidence type="ECO:0000313" key="3">
    <source>
        <dbReference type="Proteomes" id="UP000004688"/>
    </source>
</evidence>
<dbReference type="HOGENOM" id="CLU_1584808_0_0_5"/>
<accession>M9RP39</accession>
<keyword evidence="3" id="KW-1185">Reference proteome</keyword>
<dbReference type="Proteomes" id="UP000004688">
    <property type="component" value="Chromosome"/>
</dbReference>
<feature type="transmembrane region" description="Helical" evidence="1">
    <location>
        <begin position="74"/>
        <end position="94"/>
    </location>
</feature>
<dbReference type="EMBL" id="CP003742">
    <property type="protein sequence ID" value="AGI71555.1"/>
    <property type="molecule type" value="Genomic_DNA"/>
</dbReference>
<protein>
    <recommendedName>
        <fullName evidence="4">Yip1 domain-containing protein</fullName>
    </recommendedName>
</protein>
<keyword evidence="1" id="KW-1133">Transmembrane helix</keyword>
<feature type="transmembrane region" description="Helical" evidence="1">
    <location>
        <begin position="100"/>
        <end position="118"/>
    </location>
</feature>
<keyword evidence="1" id="KW-0812">Transmembrane</keyword>
<organism evidence="2 3">
    <name type="scientific">Octadecabacter arcticus 238</name>
    <dbReference type="NCBI Taxonomy" id="391616"/>
    <lineage>
        <taxon>Bacteria</taxon>
        <taxon>Pseudomonadati</taxon>
        <taxon>Pseudomonadota</taxon>
        <taxon>Alphaproteobacteria</taxon>
        <taxon>Rhodobacterales</taxon>
        <taxon>Roseobacteraceae</taxon>
        <taxon>Octadecabacter</taxon>
    </lineage>
</organism>
<feature type="transmembrane region" description="Helical" evidence="1">
    <location>
        <begin position="46"/>
        <end position="62"/>
    </location>
</feature>
<sequence>MMIALAGIVSGVSSGFLDYLSGAPPVEFLMADGQTLSFDRSGPLMQAIYAVGTGLALPYAIFQVGKRMGGKGGLADIMAVTAVLQLVMTVILLAQTVALLVVPVLGFGFLVFGLYVFFRGLGHAVNIGHGFNSLGLSTGVIALSFVAIVIMAFLVVSVFGIGPVGELR</sequence>
<feature type="transmembrane region" description="Helical" evidence="1">
    <location>
        <begin position="139"/>
        <end position="162"/>
    </location>
</feature>
<evidence type="ECO:0000313" key="2">
    <source>
        <dbReference type="EMBL" id="AGI71555.1"/>
    </source>
</evidence>
<proteinExistence type="predicted"/>
<dbReference type="AlphaFoldDB" id="M9RP39"/>
<reference evidence="2 3" key="1">
    <citation type="journal article" date="2013" name="PLoS ONE">
        <title>Poles Apart: Arctic and Antarctic Octadecabacter strains Share High Genome Plasticity and a New Type of Xanthorhodopsin.</title>
        <authorList>
            <person name="Vollmers J."/>
            <person name="Voget S."/>
            <person name="Dietrich S."/>
            <person name="Gollnow K."/>
            <person name="Smits M."/>
            <person name="Meyer K."/>
            <person name="Brinkhoff T."/>
            <person name="Simon M."/>
            <person name="Daniel R."/>
        </authorList>
    </citation>
    <scope>NUCLEOTIDE SEQUENCE [LARGE SCALE GENOMIC DNA]</scope>
    <source>
        <strain evidence="2 3">238</strain>
    </source>
</reference>
<evidence type="ECO:0008006" key="4">
    <source>
        <dbReference type="Google" id="ProtNLM"/>
    </source>
</evidence>
<dbReference type="KEGG" id="oar:OA238_c14010"/>
<name>M9RP39_9RHOB</name>
<evidence type="ECO:0000256" key="1">
    <source>
        <dbReference type="SAM" id="Phobius"/>
    </source>
</evidence>
<dbReference type="STRING" id="391616.OA238_c14010"/>
<gene>
    <name evidence="2" type="ORF">OA238_c14010</name>
</gene>